<dbReference type="Pfam" id="PF11848">
    <property type="entry name" value="DUF3368"/>
    <property type="match status" value="1"/>
</dbReference>
<dbReference type="RefSeq" id="WP_310898003.1">
    <property type="nucleotide sequence ID" value="NZ_JAMQOM010000015.1"/>
</dbReference>
<organism evidence="1 2">
    <name type="scientific">Haloarcula terrestris</name>
    <dbReference type="NCBI Taxonomy" id="2950533"/>
    <lineage>
        <taxon>Archaea</taxon>
        <taxon>Methanobacteriati</taxon>
        <taxon>Methanobacteriota</taxon>
        <taxon>Stenosarchaea group</taxon>
        <taxon>Halobacteria</taxon>
        <taxon>Halobacteriales</taxon>
        <taxon>Haloarculaceae</taxon>
        <taxon>Haloarcula</taxon>
    </lineage>
</organism>
<protein>
    <submittedName>
        <fullName evidence="1">Uncharacterized protein</fullName>
    </submittedName>
</protein>
<dbReference type="Gene3D" id="3.40.50.1010">
    <property type="entry name" value="5'-nuclease"/>
    <property type="match status" value="1"/>
</dbReference>
<accession>A0AAE4JI52</accession>
<comment type="caution">
    <text evidence="1">The sequence shown here is derived from an EMBL/GenBank/DDBJ whole genome shotgun (WGS) entry which is preliminary data.</text>
</comment>
<name>A0AAE4JI52_9EURY</name>
<evidence type="ECO:0000313" key="2">
    <source>
        <dbReference type="Proteomes" id="UP001253439"/>
    </source>
</evidence>
<dbReference type="AlphaFoldDB" id="A0AAE4JI52"/>
<gene>
    <name evidence="1" type="ORF">NDI54_19215</name>
</gene>
<dbReference type="InterPro" id="IPR021799">
    <property type="entry name" value="PIN-like_prokaryotic"/>
</dbReference>
<proteinExistence type="predicted"/>
<keyword evidence="2" id="KW-1185">Reference proteome</keyword>
<sequence>MTVVVDTSALISLAVGAVLDQTLAAFDVVTTSTVIEELEETAEYDDRHGTAATTALRQTDALTVQDADGAPFETSRIDTGEASCVAAARDVDAAFLVTDDYRALPELEGLVDAEVVVSPIVLRALVKRGALSSADAETAFETIATGRDWLDAPIYRYARRLFDES</sequence>
<reference evidence="1 2" key="1">
    <citation type="submission" date="2022-06" db="EMBL/GenBank/DDBJ databases">
        <title>Haloarcula sp. a new haloarchaeum isolate from saline soil.</title>
        <authorList>
            <person name="Strakova D."/>
            <person name="Galisteo C."/>
            <person name="Sanchez-Porro C."/>
            <person name="Ventosa A."/>
        </authorList>
    </citation>
    <scope>NUCLEOTIDE SEQUENCE [LARGE SCALE GENOMIC DNA]</scope>
    <source>
        <strain evidence="1 2">S1AR25-5A</strain>
    </source>
</reference>
<evidence type="ECO:0000313" key="1">
    <source>
        <dbReference type="EMBL" id="MDS0223473.1"/>
    </source>
</evidence>
<dbReference type="EMBL" id="JAMQOM010000015">
    <property type="protein sequence ID" value="MDS0223473.1"/>
    <property type="molecule type" value="Genomic_DNA"/>
</dbReference>
<dbReference type="Proteomes" id="UP001253439">
    <property type="component" value="Unassembled WGS sequence"/>
</dbReference>
<dbReference type="SUPFAM" id="SSF88723">
    <property type="entry name" value="PIN domain-like"/>
    <property type="match status" value="1"/>
</dbReference>
<dbReference type="InterPro" id="IPR029060">
    <property type="entry name" value="PIN-like_dom_sf"/>
</dbReference>